<dbReference type="InterPro" id="IPR038286">
    <property type="entry name" value="IPK_sf"/>
</dbReference>
<dbReference type="Proteomes" id="UP000000267">
    <property type="component" value="Unassembled WGS sequence"/>
</dbReference>
<dbReference type="InParanoid" id="A7TLI5"/>
<dbReference type="STRING" id="436907.A7TLI5"/>
<evidence type="ECO:0000313" key="5">
    <source>
        <dbReference type="EMBL" id="EDO16871.1"/>
    </source>
</evidence>
<dbReference type="AlphaFoldDB" id="A7TLI5"/>
<keyword evidence="2 4" id="KW-0808">Transferase</keyword>
<dbReference type="GO" id="GO:0045944">
    <property type="term" value="P:positive regulation of transcription by RNA polymerase II"/>
    <property type="evidence" value="ECO:0007669"/>
    <property type="project" value="EnsemblFungi"/>
</dbReference>
<dbReference type="eggNOG" id="KOG1620">
    <property type="taxonomic scope" value="Eukaryota"/>
</dbReference>
<evidence type="ECO:0000256" key="3">
    <source>
        <dbReference type="ARBA" id="ARBA00022777"/>
    </source>
</evidence>
<sequence length="367" mass="42404">MVEEYQLLKHKAAGHDGTLTDADGLLVFKLTNDKEIEFYRSIQEDHFKKNYIDDEDDEDKDEDDNNEIEMTLASWMPSFVGILEEGINKKNVDGIVNAKDFAKFKLNNLDLENNNANDDNNSNSNGKKYIVLENLLKGFNKPNIMDIKLGKILYDDDATEEKRKRLQEVSDNTTSGSLGFRICGMKVQSNSRIKSSLDPNHFEVEDDGDYIFVNKLFGRTRSNSNISIAIDDFLNNDQLSTERISLIKENFWIRLQILYNLLLDQEIRMISSSLLFIYEGDPNRWDELKDEDQIIRNYFIDYDDEDDDDYDDDDNDNEKLAAPLSSMSLIDFAHSRFVPGESYDENVVSGVENLLSIFENLKSEHKK</sequence>
<dbReference type="OMA" id="FRICGMK"/>
<comment type="similarity">
    <text evidence="1 4">Belongs to the inositol phosphokinase (IPK) family.</text>
</comment>
<dbReference type="GO" id="GO:0000824">
    <property type="term" value="F:inositol-1,4,5,6-tetrakisphosphate 3-kinase activity"/>
    <property type="evidence" value="ECO:0007669"/>
    <property type="project" value="EnsemblFungi"/>
</dbReference>
<dbReference type="GO" id="GO:0050821">
    <property type="term" value="P:protein stabilization"/>
    <property type="evidence" value="ECO:0007669"/>
    <property type="project" value="EnsemblFungi"/>
</dbReference>
<gene>
    <name evidence="5" type="ORF">Kpol_1024p25</name>
</gene>
<dbReference type="GO" id="GO:0005634">
    <property type="term" value="C:nucleus"/>
    <property type="evidence" value="ECO:0007669"/>
    <property type="project" value="EnsemblFungi"/>
</dbReference>
<dbReference type="HOGENOM" id="CLU_042569_3_0_1"/>
<organism evidence="6">
    <name type="scientific">Vanderwaltozyma polyspora (strain ATCC 22028 / DSM 70294 / BCRC 21397 / CBS 2163 / NBRC 10782 / NRRL Y-8283 / UCD 57-17)</name>
    <name type="common">Kluyveromyces polysporus</name>
    <dbReference type="NCBI Taxonomy" id="436907"/>
    <lineage>
        <taxon>Eukaryota</taxon>
        <taxon>Fungi</taxon>
        <taxon>Dikarya</taxon>
        <taxon>Ascomycota</taxon>
        <taxon>Saccharomycotina</taxon>
        <taxon>Saccharomycetes</taxon>
        <taxon>Saccharomycetales</taxon>
        <taxon>Saccharomycetaceae</taxon>
        <taxon>Vanderwaltozyma</taxon>
    </lineage>
</organism>
<dbReference type="Gene3D" id="3.30.470.160">
    <property type="entry name" value="Inositol polyphosphate kinase"/>
    <property type="match status" value="1"/>
</dbReference>
<dbReference type="GO" id="GO:0000821">
    <property type="term" value="P:regulation of arginine metabolic process"/>
    <property type="evidence" value="ECO:0007669"/>
    <property type="project" value="EnsemblFungi"/>
</dbReference>
<evidence type="ECO:0000256" key="2">
    <source>
        <dbReference type="ARBA" id="ARBA00022679"/>
    </source>
</evidence>
<dbReference type="EC" id="2.7.-.-" evidence="4"/>
<dbReference type="InterPro" id="IPR005522">
    <property type="entry name" value="IPK"/>
</dbReference>
<keyword evidence="3 4" id="KW-0418">Kinase</keyword>
<dbReference type="EMBL" id="DS480415">
    <property type="protein sequence ID" value="EDO16871.1"/>
    <property type="molecule type" value="Genomic_DNA"/>
</dbReference>
<dbReference type="GO" id="GO:0000825">
    <property type="term" value="F:inositol-1,3,4,5-tetrakisphosphate 6-kinase activity"/>
    <property type="evidence" value="ECO:0007669"/>
    <property type="project" value="EnsemblFungi"/>
</dbReference>
<accession>A7TLI5</accession>
<dbReference type="GO" id="GO:0000827">
    <property type="term" value="F:inositol-1,3,4,5,6-pentakisphosphate kinase activity"/>
    <property type="evidence" value="ECO:0007669"/>
    <property type="project" value="EnsemblFungi"/>
</dbReference>
<dbReference type="Pfam" id="PF03770">
    <property type="entry name" value="IPK"/>
    <property type="match status" value="1"/>
</dbReference>
<dbReference type="GO" id="GO:0000122">
    <property type="term" value="P:negative regulation of transcription by RNA polymerase II"/>
    <property type="evidence" value="ECO:0007669"/>
    <property type="project" value="EnsemblFungi"/>
</dbReference>
<name>A7TLI5_VANPO</name>
<dbReference type="RefSeq" id="XP_001644729.1">
    <property type="nucleotide sequence ID" value="XM_001644679.1"/>
</dbReference>
<dbReference type="GeneID" id="5545054"/>
<dbReference type="GO" id="GO:0016236">
    <property type="term" value="P:macroautophagy"/>
    <property type="evidence" value="ECO:0007669"/>
    <property type="project" value="EnsemblFungi"/>
</dbReference>
<dbReference type="GO" id="GO:0030674">
    <property type="term" value="F:protein-macromolecule adaptor activity"/>
    <property type="evidence" value="ECO:0007669"/>
    <property type="project" value="EnsemblFungi"/>
</dbReference>
<dbReference type="PhylomeDB" id="A7TLI5"/>
<proteinExistence type="inferred from homology"/>
<dbReference type="OrthoDB" id="338650at2759"/>
<dbReference type="GO" id="GO:0000823">
    <property type="term" value="F:inositol-1,4,5-trisphosphate 6-kinase activity"/>
    <property type="evidence" value="ECO:0007669"/>
    <property type="project" value="EnsemblFungi"/>
</dbReference>
<dbReference type="KEGG" id="vpo:Kpol_1024p25"/>
<reference evidence="5 6" key="1">
    <citation type="journal article" date="2007" name="Proc. Natl. Acad. Sci. U.S.A.">
        <title>Independent sorting-out of thousands of duplicated gene pairs in two yeast species descended from a whole-genome duplication.</title>
        <authorList>
            <person name="Scannell D.R."/>
            <person name="Frank A.C."/>
            <person name="Conant G.C."/>
            <person name="Byrne K.P."/>
            <person name="Woolfit M."/>
            <person name="Wolfe K.H."/>
        </authorList>
    </citation>
    <scope>NUCLEOTIDE SEQUENCE [LARGE SCALE GENOMIC DNA]</scope>
    <source>
        <strain evidence="6">ATCC 22028 / DSM 70294 / BCRC 21397 / CBS 2163 / NBRC 10782 / NRRL Y-8283 / UCD 57-17</strain>
    </source>
</reference>
<dbReference type="SUPFAM" id="SSF56104">
    <property type="entry name" value="SAICAR synthase-like"/>
    <property type="match status" value="1"/>
</dbReference>
<dbReference type="PANTHER" id="PTHR12400">
    <property type="entry name" value="INOSITOL POLYPHOSPHATE KINASE"/>
    <property type="match status" value="1"/>
</dbReference>
<dbReference type="GO" id="GO:0016303">
    <property type="term" value="F:1-phosphatidylinositol-3-kinase activity"/>
    <property type="evidence" value="ECO:0007669"/>
    <property type="project" value="EnsemblFungi"/>
</dbReference>
<protein>
    <recommendedName>
        <fullName evidence="4">Kinase</fullName>
        <ecNumber evidence="4">2.7.-.-</ecNumber>
    </recommendedName>
</protein>
<dbReference type="FunCoup" id="A7TLI5">
    <property type="interactions" value="83"/>
</dbReference>
<dbReference type="GO" id="GO:0032958">
    <property type="term" value="P:inositol phosphate biosynthetic process"/>
    <property type="evidence" value="ECO:0007669"/>
    <property type="project" value="EnsemblFungi"/>
</dbReference>
<evidence type="ECO:0000256" key="1">
    <source>
        <dbReference type="ARBA" id="ARBA00007374"/>
    </source>
</evidence>
<keyword evidence="6" id="KW-1185">Reference proteome</keyword>
<dbReference type="GO" id="GO:0005737">
    <property type="term" value="C:cytoplasm"/>
    <property type="evidence" value="ECO:0007669"/>
    <property type="project" value="TreeGrafter"/>
</dbReference>
<evidence type="ECO:0000313" key="6">
    <source>
        <dbReference type="Proteomes" id="UP000000267"/>
    </source>
</evidence>
<dbReference type="GO" id="GO:0008440">
    <property type="term" value="F:inositol-1,4,5-trisphosphate 3-kinase activity"/>
    <property type="evidence" value="ECO:0007669"/>
    <property type="project" value="EnsemblFungi"/>
</dbReference>
<evidence type="ECO:0000256" key="4">
    <source>
        <dbReference type="RuleBase" id="RU363090"/>
    </source>
</evidence>
<dbReference type="PANTHER" id="PTHR12400:SF103">
    <property type="entry name" value="INOSITOL POLYPHOSPHATE MULTIKINASE"/>
    <property type="match status" value="1"/>
</dbReference>